<dbReference type="InterPro" id="IPR012337">
    <property type="entry name" value="RNaseH-like_sf"/>
</dbReference>
<dbReference type="OrthoDB" id="10057873at2759"/>
<evidence type="ECO:0000259" key="1">
    <source>
        <dbReference type="Pfam" id="PF05699"/>
    </source>
</evidence>
<dbReference type="Pfam" id="PF05699">
    <property type="entry name" value="Dimer_Tnp_hAT"/>
    <property type="match status" value="1"/>
</dbReference>
<keyword evidence="3" id="KW-1185">Reference proteome</keyword>
<accession>A0A6G0ZD01</accession>
<sequence>MLENLKYCRPLCLKIIQSLEKRFNYLFDLSLPKIRYHLVLWIYAKNNFWTNVMKCILLKNQYLSDGEFYSCLQENDNDSTSFSDGPLDQNSFRSTNVSRVQALNFLNSKKKELCMLDDHPIVKQVFFKYNTSIPSSAPVERLFSGAIQVLTPRRNRLSDKTFEMLLCCKSNNNFKIKLYV</sequence>
<name>A0A6G0ZD01_APHCR</name>
<protein>
    <submittedName>
        <fullName evidence="2">Dimer Tnp hAT domain-containing protein</fullName>
    </submittedName>
</protein>
<dbReference type="GO" id="GO:0046983">
    <property type="term" value="F:protein dimerization activity"/>
    <property type="evidence" value="ECO:0007669"/>
    <property type="project" value="InterPro"/>
</dbReference>
<organism evidence="2 3">
    <name type="scientific">Aphis craccivora</name>
    <name type="common">Cowpea aphid</name>
    <dbReference type="NCBI Taxonomy" id="307492"/>
    <lineage>
        <taxon>Eukaryota</taxon>
        <taxon>Metazoa</taxon>
        <taxon>Ecdysozoa</taxon>
        <taxon>Arthropoda</taxon>
        <taxon>Hexapoda</taxon>
        <taxon>Insecta</taxon>
        <taxon>Pterygota</taxon>
        <taxon>Neoptera</taxon>
        <taxon>Paraneoptera</taxon>
        <taxon>Hemiptera</taxon>
        <taxon>Sternorrhyncha</taxon>
        <taxon>Aphidomorpha</taxon>
        <taxon>Aphidoidea</taxon>
        <taxon>Aphididae</taxon>
        <taxon>Aphidini</taxon>
        <taxon>Aphis</taxon>
        <taxon>Aphis</taxon>
    </lineage>
</organism>
<evidence type="ECO:0000313" key="2">
    <source>
        <dbReference type="EMBL" id="KAF0768569.1"/>
    </source>
</evidence>
<feature type="domain" description="HAT C-terminal dimerisation" evidence="1">
    <location>
        <begin position="119"/>
        <end position="171"/>
    </location>
</feature>
<gene>
    <name evidence="2" type="ORF">FWK35_00001560</name>
</gene>
<evidence type="ECO:0000313" key="3">
    <source>
        <dbReference type="Proteomes" id="UP000478052"/>
    </source>
</evidence>
<dbReference type="AlphaFoldDB" id="A0A6G0ZD01"/>
<dbReference type="EMBL" id="VUJU01000748">
    <property type="protein sequence ID" value="KAF0768569.1"/>
    <property type="molecule type" value="Genomic_DNA"/>
</dbReference>
<comment type="caution">
    <text evidence="2">The sequence shown here is derived from an EMBL/GenBank/DDBJ whole genome shotgun (WGS) entry which is preliminary data.</text>
</comment>
<proteinExistence type="predicted"/>
<reference evidence="2 3" key="1">
    <citation type="submission" date="2019-08" db="EMBL/GenBank/DDBJ databases">
        <title>Whole genome of Aphis craccivora.</title>
        <authorList>
            <person name="Voronova N.V."/>
            <person name="Shulinski R.S."/>
            <person name="Bandarenka Y.V."/>
            <person name="Zhorov D.G."/>
            <person name="Warner D."/>
        </authorList>
    </citation>
    <scope>NUCLEOTIDE SEQUENCE [LARGE SCALE GENOMIC DNA]</scope>
    <source>
        <strain evidence="2">180601</strain>
        <tissue evidence="2">Whole Body</tissue>
    </source>
</reference>
<dbReference type="InterPro" id="IPR008906">
    <property type="entry name" value="HATC_C_dom"/>
</dbReference>
<dbReference type="Proteomes" id="UP000478052">
    <property type="component" value="Unassembled WGS sequence"/>
</dbReference>
<dbReference type="SUPFAM" id="SSF53098">
    <property type="entry name" value="Ribonuclease H-like"/>
    <property type="match status" value="1"/>
</dbReference>